<feature type="transmembrane region" description="Helical" evidence="2">
    <location>
        <begin position="81"/>
        <end position="104"/>
    </location>
</feature>
<keyword evidence="2" id="KW-0812">Transmembrane</keyword>
<proteinExistence type="predicted"/>
<dbReference type="EMBL" id="WLZY01000004">
    <property type="protein sequence ID" value="NDL58050.1"/>
    <property type="molecule type" value="Genomic_DNA"/>
</dbReference>
<dbReference type="Proteomes" id="UP000460435">
    <property type="component" value="Unassembled WGS sequence"/>
</dbReference>
<feature type="transmembrane region" description="Helical" evidence="2">
    <location>
        <begin position="21"/>
        <end position="41"/>
    </location>
</feature>
<accession>A0A7K3M497</accession>
<reference evidence="3 4" key="1">
    <citation type="submission" date="2019-11" db="EMBL/GenBank/DDBJ databases">
        <authorList>
            <person name="Li X.-J."/>
            <person name="Feng X.-M."/>
        </authorList>
    </citation>
    <scope>NUCLEOTIDE SEQUENCE [LARGE SCALE GENOMIC DNA]</scope>
    <source>
        <strain evidence="3 4">XMNu-373</strain>
    </source>
</reference>
<dbReference type="RefSeq" id="WP_162450743.1">
    <property type="nucleotide sequence ID" value="NZ_WLZY01000004.1"/>
</dbReference>
<keyword evidence="4" id="KW-1185">Reference proteome</keyword>
<evidence type="ECO:0000313" key="3">
    <source>
        <dbReference type="EMBL" id="NDL58050.1"/>
    </source>
</evidence>
<feature type="transmembrane region" description="Helical" evidence="2">
    <location>
        <begin position="217"/>
        <end position="239"/>
    </location>
</feature>
<feature type="transmembrane region" description="Helical" evidence="2">
    <location>
        <begin position="245"/>
        <end position="266"/>
    </location>
</feature>
<name>A0A7K3M497_9ACTN</name>
<evidence type="ECO:0000313" key="4">
    <source>
        <dbReference type="Proteomes" id="UP000460435"/>
    </source>
</evidence>
<feature type="transmembrane region" description="Helical" evidence="2">
    <location>
        <begin position="119"/>
        <end position="137"/>
    </location>
</feature>
<organism evidence="3 4">
    <name type="scientific">Phytoactinopolyspora mesophila</name>
    <dbReference type="NCBI Taxonomy" id="2650750"/>
    <lineage>
        <taxon>Bacteria</taxon>
        <taxon>Bacillati</taxon>
        <taxon>Actinomycetota</taxon>
        <taxon>Actinomycetes</taxon>
        <taxon>Jiangellales</taxon>
        <taxon>Jiangellaceae</taxon>
        <taxon>Phytoactinopolyspora</taxon>
    </lineage>
</organism>
<keyword evidence="2" id="KW-1133">Transmembrane helix</keyword>
<gene>
    <name evidence="3" type="ORF">F7O44_13305</name>
</gene>
<dbReference type="AlphaFoldDB" id="A0A7K3M497"/>
<feature type="transmembrane region" description="Helical" evidence="2">
    <location>
        <begin position="53"/>
        <end position="72"/>
    </location>
</feature>
<comment type="caution">
    <text evidence="3">The sequence shown here is derived from an EMBL/GenBank/DDBJ whole genome shotgun (WGS) entry which is preliminary data.</text>
</comment>
<keyword evidence="2" id="KW-0472">Membrane</keyword>
<sequence length="402" mass="44511">MSIERADEIAEPSADAPVRPVVVTLGVPYLALLWAAVVGWWAPMWTDDSLRDIAVQMLLGTAILYTVLYRLWRGGPMALRVVALLTTVIPGFSLVAVALIGVMMRDSFGDGFFGDLPQAWWMMILAYGGAFTVGLGLHRPNVREWSAALHPPRSRAEIALRQAGGLPFRPPSRTARVGPDSAQDEAEAASAGSVDSDDASVTIDLAAKLRGHAKVRIGCFSVFVVIFAVIALVILVQSIRGDEDWLPAASIGALVLLLILTLVISVRRFSVRLGARSVLTIDRTGLAWQGGHDLARFSWNGLAGVGISYNMVSTKNGRKMHMPQLDLFEQVTSPAGRWPELDRRRRQERPPEPQLPEARYRLMLPMTDQVYRAIEDAVQIHRPDLWLGWFERSRSDTPWFMR</sequence>
<evidence type="ECO:0000256" key="1">
    <source>
        <dbReference type="SAM" id="MobiDB-lite"/>
    </source>
</evidence>
<protein>
    <submittedName>
        <fullName evidence="3">Uncharacterized protein</fullName>
    </submittedName>
</protein>
<evidence type="ECO:0000256" key="2">
    <source>
        <dbReference type="SAM" id="Phobius"/>
    </source>
</evidence>
<feature type="region of interest" description="Disordered" evidence="1">
    <location>
        <begin position="165"/>
        <end position="193"/>
    </location>
</feature>